<dbReference type="EMBL" id="GBXM01054804">
    <property type="protein sequence ID" value="JAH53773.1"/>
    <property type="molecule type" value="Transcribed_RNA"/>
</dbReference>
<reference evidence="2" key="1">
    <citation type="submission" date="2014-11" db="EMBL/GenBank/DDBJ databases">
        <authorList>
            <person name="Amaro Gonzalez C."/>
        </authorList>
    </citation>
    <scope>NUCLEOTIDE SEQUENCE</scope>
</reference>
<name>A0A0E9TM26_ANGAN</name>
<evidence type="ECO:0000313" key="2">
    <source>
        <dbReference type="EMBL" id="JAH53773.1"/>
    </source>
</evidence>
<feature type="compositionally biased region" description="Polar residues" evidence="1">
    <location>
        <begin position="40"/>
        <end position="51"/>
    </location>
</feature>
<sequence>MREKRERGFSLIPTFETTELQEKGLQRQPTPRSDRIPQHGTKTSGFWNLNT</sequence>
<evidence type="ECO:0000256" key="1">
    <source>
        <dbReference type="SAM" id="MobiDB-lite"/>
    </source>
</evidence>
<organism evidence="2">
    <name type="scientific">Anguilla anguilla</name>
    <name type="common">European freshwater eel</name>
    <name type="synonym">Muraena anguilla</name>
    <dbReference type="NCBI Taxonomy" id="7936"/>
    <lineage>
        <taxon>Eukaryota</taxon>
        <taxon>Metazoa</taxon>
        <taxon>Chordata</taxon>
        <taxon>Craniata</taxon>
        <taxon>Vertebrata</taxon>
        <taxon>Euteleostomi</taxon>
        <taxon>Actinopterygii</taxon>
        <taxon>Neopterygii</taxon>
        <taxon>Teleostei</taxon>
        <taxon>Anguilliformes</taxon>
        <taxon>Anguillidae</taxon>
        <taxon>Anguilla</taxon>
    </lineage>
</organism>
<accession>A0A0E9TM26</accession>
<protein>
    <submittedName>
        <fullName evidence="2">Uncharacterized protein</fullName>
    </submittedName>
</protein>
<feature type="region of interest" description="Disordered" evidence="1">
    <location>
        <begin position="1"/>
        <end position="51"/>
    </location>
</feature>
<proteinExistence type="predicted"/>
<dbReference type="AlphaFoldDB" id="A0A0E9TM26"/>
<reference evidence="2" key="2">
    <citation type="journal article" date="2015" name="Fish Shellfish Immunol.">
        <title>Early steps in the European eel (Anguilla anguilla)-Vibrio vulnificus interaction in the gills: Role of the RtxA13 toxin.</title>
        <authorList>
            <person name="Callol A."/>
            <person name="Pajuelo D."/>
            <person name="Ebbesson L."/>
            <person name="Teles M."/>
            <person name="MacKenzie S."/>
            <person name="Amaro C."/>
        </authorList>
    </citation>
    <scope>NUCLEOTIDE SEQUENCE</scope>
</reference>